<dbReference type="Proteomes" id="UP000235672">
    <property type="component" value="Unassembled WGS sequence"/>
</dbReference>
<dbReference type="EMBL" id="KZ613495">
    <property type="protein sequence ID" value="PMD18295.1"/>
    <property type="molecule type" value="Genomic_DNA"/>
</dbReference>
<name>A0A2J6PW91_9HELO</name>
<sequence length="102" mass="11324">KSVLTKPGDQKMASRQTAFASLTPAEKAKQNAWAQGVLTRSLHCPRGFEWTRREEPNGLKGYLCAGESHFVTDDMVGEGKGGILIVPGGKMNHMEKWWGPYY</sequence>
<protein>
    <submittedName>
        <fullName evidence="1">Uncharacterized protein</fullName>
    </submittedName>
</protein>
<proteinExistence type="predicted"/>
<organism evidence="1 2">
    <name type="scientific">Hyaloscypha hepaticicola</name>
    <dbReference type="NCBI Taxonomy" id="2082293"/>
    <lineage>
        <taxon>Eukaryota</taxon>
        <taxon>Fungi</taxon>
        <taxon>Dikarya</taxon>
        <taxon>Ascomycota</taxon>
        <taxon>Pezizomycotina</taxon>
        <taxon>Leotiomycetes</taxon>
        <taxon>Helotiales</taxon>
        <taxon>Hyaloscyphaceae</taxon>
        <taxon>Hyaloscypha</taxon>
    </lineage>
</organism>
<evidence type="ECO:0000313" key="1">
    <source>
        <dbReference type="EMBL" id="PMD18295.1"/>
    </source>
</evidence>
<keyword evidence="2" id="KW-1185">Reference proteome</keyword>
<dbReference type="OrthoDB" id="4746642at2759"/>
<feature type="non-terminal residue" evidence="1">
    <location>
        <position position="1"/>
    </location>
</feature>
<reference evidence="1 2" key="1">
    <citation type="submission" date="2016-05" db="EMBL/GenBank/DDBJ databases">
        <title>A degradative enzymes factory behind the ericoid mycorrhizal symbiosis.</title>
        <authorList>
            <consortium name="DOE Joint Genome Institute"/>
            <person name="Martino E."/>
            <person name="Morin E."/>
            <person name="Grelet G."/>
            <person name="Kuo A."/>
            <person name="Kohler A."/>
            <person name="Daghino S."/>
            <person name="Barry K."/>
            <person name="Choi C."/>
            <person name="Cichocki N."/>
            <person name="Clum A."/>
            <person name="Copeland A."/>
            <person name="Hainaut M."/>
            <person name="Haridas S."/>
            <person name="Labutti K."/>
            <person name="Lindquist E."/>
            <person name="Lipzen A."/>
            <person name="Khouja H.-R."/>
            <person name="Murat C."/>
            <person name="Ohm R."/>
            <person name="Olson A."/>
            <person name="Spatafora J."/>
            <person name="Veneault-Fourrey C."/>
            <person name="Henrissat B."/>
            <person name="Grigoriev I."/>
            <person name="Martin F."/>
            <person name="Perotto S."/>
        </authorList>
    </citation>
    <scope>NUCLEOTIDE SEQUENCE [LARGE SCALE GENOMIC DNA]</scope>
    <source>
        <strain evidence="1 2">UAMH 7357</strain>
    </source>
</reference>
<gene>
    <name evidence="1" type="ORF">NA56DRAFT_535987</name>
</gene>
<evidence type="ECO:0000313" key="2">
    <source>
        <dbReference type="Proteomes" id="UP000235672"/>
    </source>
</evidence>
<dbReference type="AlphaFoldDB" id="A0A2J6PW91"/>
<accession>A0A2J6PW91</accession>
<feature type="non-terminal residue" evidence="1">
    <location>
        <position position="102"/>
    </location>
</feature>